<protein>
    <submittedName>
        <fullName evidence="2">Uncharacterized protein</fullName>
    </submittedName>
</protein>
<feature type="signal peptide" evidence="1">
    <location>
        <begin position="1"/>
        <end position="17"/>
    </location>
</feature>
<name>A0ABR3UTT4_9PLEO</name>
<evidence type="ECO:0000256" key="1">
    <source>
        <dbReference type="SAM" id="SignalP"/>
    </source>
</evidence>
<reference evidence="2 3" key="1">
    <citation type="submission" date="2024-09" db="EMBL/GenBank/DDBJ databases">
        <title>T2T genomes of carrot and Alternaria dauci and their utility for understanding host-pathogen interaction during carrot leaf blight disease.</title>
        <authorList>
            <person name="Liu W."/>
            <person name="Xu S."/>
            <person name="Ou C."/>
            <person name="Liu X."/>
            <person name="Zhuang F."/>
            <person name="Deng X.W."/>
        </authorList>
    </citation>
    <scope>NUCLEOTIDE SEQUENCE [LARGE SCALE GENOMIC DNA]</scope>
    <source>
        <strain evidence="2 3">A2016</strain>
    </source>
</reference>
<proteinExistence type="predicted"/>
<accession>A0ABR3UTT4</accession>
<dbReference type="Proteomes" id="UP001578633">
    <property type="component" value="Chromosome 2"/>
</dbReference>
<dbReference type="GeneID" id="96083849"/>
<keyword evidence="1" id="KW-0732">Signal</keyword>
<dbReference type="EMBL" id="JBHGVX010000002">
    <property type="protein sequence ID" value="KAL1799490.1"/>
    <property type="molecule type" value="Genomic_DNA"/>
</dbReference>
<sequence length="136" mass="15536">MKSCAALLFYLLVGSLGSSFAALEESRYEGTLIAGPRYTAPKYPESIQIFMRKRGNQYWYIFWQGPSGIAGYINIPYRGMPKECYYISTGRDAGQFRCGSYMIMDCRKDPQYQVSDDSVFHCGGGEEYHRGFVCEY</sequence>
<feature type="chain" id="PRO_5045831414" evidence="1">
    <location>
        <begin position="18"/>
        <end position="136"/>
    </location>
</feature>
<dbReference type="RefSeq" id="XP_069310074.1">
    <property type="nucleotide sequence ID" value="XM_069448812.1"/>
</dbReference>
<gene>
    <name evidence="2" type="ORF">ACET3X_003527</name>
</gene>
<comment type="caution">
    <text evidence="2">The sequence shown here is derived from an EMBL/GenBank/DDBJ whole genome shotgun (WGS) entry which is preliminary data.</text>
</comment>
<keyword evidence="3" id="KW-1185">Reference proteome</keyword>
<evidence type="ECO:0000313" key="2">
    <source>
        <dbReference type="EMBL" id="KAL1799490.1"/>
    </source>
</evidence>
<organism evidence="2 3">
    <name type="scientific">Alternaria dauci</name>
    <dbReference type="NCBI Taxonomy" id="48095"/>
    <lineage>
        <taxon>Eukaryota</taxon>
        <taxon>Fungi</taxon>
        <taxon>Dikarya</taxon>
        <taxon>Ascomycota</taxon>
        <taxon>Pezizomycotina</taxon>
        <taxon>Dothideomycetes</taxon>
        <taxon>Pleosporomycetidae</taxon>
        <taxon>Pleosporales</taxon>
        <taxon>Pleosporineae</taxon>
        <taxon>Pleosporaceae</taxon>
        <taxon>Alternaria</taxon>
        <taxon>Alternaria sect. Porri</taxon>
    </lineage>
</organism>
<evidence type="ECO:0000313" key="3">
    <source>
        <dbReference type="Proteomes" id="UP001578633"/>
    </source>
</evidence>